<dbReference type="Gene3D" id="1.10.2080.10">
    <property type="entry name" value="Insect odorant-binding protein A10/Ejaculatory bulb-specific protein 3"/>
    <property type="match status" value="1"/>
</dbReference>
<dbReference type="InterPro" id="IPR036682">
    <property type="entry name" value="OS_D_A10/PebIII_sf"/>
</dbReference>
<organism evidence="2">
    <name type="scientific">Galeruca daurica</name>
    <dbReference type="NCBI Taxonomy" id="1651263"/>
    <lineage>
        <taxon>Eukaryota</taxon>
        <taxon>Metazoa</taxon>
        <taxon>Ecdysozoa</taxon>
        <taxon>Arthropoda</taxon>
        <taxon>Hexapoda</taxon>
        <taxon>Insecta</taxon>
        <taxon>Pterygota</taxon>
        <taxon>Neoptera</taxon>
        <taxon>Endopterygota</taxon>
        <taxon>Coleoptera</taxon>
        <taxon>Polyphaga</taxon>
        <taxon>Cucujiformia</taxon>
        <taxon>Chrysomeloidea</taxon>
        <taxon>Chrysomelidae</taxon>
        <taxon>Galerucinae</taxon>
        <taxon>Galerucites</taxon>
        <taxon>Galeruca</taxon>
    </lineage>
</organism>
<dbReference type="Pfam" id="PF03392">
    <property type="entry name" value="OS-D"/>
    <property type="match status" value="1"/>
</dbReference>
<dbReference type="AlphaFoldDB" id="A0A1W6GWH2"/>
<evidence type="ECO:0000313" key="2">
    <source>
        <dbReference type="EMBL" id="ARM20142.1"/>
    </source>
</evidence>
<protein>
    <submittedName>
        <fullName evidence="2">Chemosensory protein</fullName>
    </submittedName>
</protein>
<feature type="signal peptide" evidence="1">
    <location>
        <begin position="1"/>
        <end position="18"/>
    </location>
</feature>
<gene>
    <name evidence="2" type="primary">CSP6</name>
</gene>
<reference evidence="2" key="1">
    <citation type="submission" date="2017-04" db="EMBL/GenBank/DDBJ databases">
        <title>Identification of chemosensory protein genes in Galeruca daurica (Coleoptera: Chrysomelidae) and analysis of their expression profiles.</title>
        <authorList>
            <person name="Li L."/>
            <person name="Pang B.P."/>
        </authorList>
    </citation>
    <scope>NUCLEOTIDE SEQUENCE</scope>
</reference>
<dbReference type="SUPFAM" id="SSF100910">
    <property type="entry name" value="Chemosensory protein Csp2"/>
    <property type="match status" value="1"/>
</dbReference>
<accession>A0A1W6GWH2</accession>
<sequence>MNFVFVLCAFSLIAVVSAEENNEKYTTKYDNVDVDKILQSDRLLRNYIDCLLGKTQCTKDGQELKNVLTDALKTKCEKCSEIQKKQAIKVITYLLKNKRSWWNEVEAVYDPTHNYRQLYQKEIKEAGLEL</sequence>
<evidence type="ECO:0000256" key="1">
    <source>
        <dbReference type="SAM" id="SignalP"/>
    </source>
</evidence>
<dbReference type="PANTHER" id="PTHR11257:SF12">
    <property type="entry name" value="EJACULATORY BULB-SPECIFIC PROTEIN 3-RELATED"/>
    <property type="match status" value="1"/>
</dbReference>
<proteinExistence type="evidence at transcript level"/>
<dbReference type="PANTHER" id="PTHR11257">
    <property type="entry name" value="CHEMOSENSORY PROTEIN-RELATED"/>
    <property type="match status" value="1"/>
</dbReference>
<feature type="chain" id="PRO_5012009415" evidence="1">
    <location>
        <begin position="19"/>
        <end position="130"/>
    </location>
</feature>
<dbReference type="EMBL" id="KY885476">
    <property type="protein sequence ID" value="ARM20142.1"/>
    <property type="molecule type" value="mRNA"/>
</dbReference>
<dbReference type="InterPro" id="IPR005055">
    <property type="entry name" value="A10/PebIII"/>
</dbReference>
<keyword evidence="1" id="KW-0732">Signal</keyword>
<name>A0A1W6GWH2_9CUCU</name>